<protein>
    <submittedName>
        <fullName evidence="1">Uncharacterized protein</fullName>
    </submittedName>
</protein>
<organism evidence="1 4">
    <name type="scientific">Trichinella pseudospiralis</name>
    <name type="common">Parasitic roundworm</name>
    <dbReference type="NCBI Taxonomy" id="6337"/>
    <lineage>
        <taxon>Eukaryota</taxon>
        <taxon>Metazoa</taxon>
        <taxon>Ecdysozoa</taxon>
        <taxon>Nematoda</taxon>
        <taxon>Enoplea</taxon>
        <taxon>Dorylaimia</taxon>
        <taxon>Trichinellida</taxon>
        <taxon>Trichinellidae</taxon>
        <taxon>Trichinella</taxon>
    </lineage>
</organism>
<evidence type="ECO:0000313" key="3">
    <source>
        <dbReference type="EMBL" id="KRY80448.1"/>
    </source>
</evidence>
<dbReference type="EMBL" id="JYDT01000504">
    <property type="protein sequence ID" value="KRY80447.1"/>
    <property type="molecule type" value="Genomic_DNA"/>
</dbReference>
<comment type="caution">
    <text evidence="1">The sequence shown here is derived from an EMBL/GenBank/DDBJ whole genome shotgun (WGS) entry which is preliminary data.</text>
</comment>
<evidence type="ECO:0000313" key="2">
    <source>
        <dbReference type="EMBL" id="KRY80447.1"/>
    </source>
</evidence>
<dbReference type="Proteomes" id="UP000054995">
    <property type="component" value="Unassembled WGS sequence"/>
</dbReference>
<proteinExistence type="predicted"/>
<accession>A0A0V1F3C3</accession>
<evidence type="ECO:0000313" key="1">
    <source>
        <dbReference type="EMBL" id="KRY80383.1"/>
    </source>
</evidence>
<dbReference type="EMBL" id="JYDT01000503">
    <property type="protein sequence ID" value="KRY80448.1"/>
    <property type="molecule type" value="Genomic_DNA"/>
</dbReference>
<dbReference type="EMBL" id="JYDT01000552">
    <property type="protein sequence ID" value="KRY80383.1"/>
    <property type="molecule type" value="Genomic_DNA"/>
</dbReference>
<dbReference type="AlphaFoldDB" id="A0A0V1F3C3"/>
<keyword evidence="4" id="KW-1185">Reference proteome</keyword>
<name>A0A0V1F3C3_TRIPS</name>
<sequence length="34" mass="3948">MLFLQKWTKSVLIDTEEFGKHNESPRAAICNVKI</sequence>
<reference evidence="1 4" key="1">
    <citation type="submission" date="2015-01" db="EMBL/GenBank/DDBJ databases">
        <title>Evolution of Trichinella species and genotypes.</title>
        <authorList>
            <person name="Korhonen P.K."/>
            <person name="Edoardo P."/>
            <person name="Giuseppe L.R."/>
            <person name="Gasser R.B."/>
        </authorList>
    </citation>
    <scope>NUCLEOTIDE SEQUENCE [LARGE SCALE GENOMIC DNA]</scope>
    <source>
        <strain evidence="1">ISS470</strain>
    </source>
</reference>
<evidence type="ECO:0000313" key="4">
    <source>
        <dbReference type="Proteomes" id="UP000054995"/>
    </source>
</evidence>
<gene>
    <name evidence="1" type="ORF">T4D_12852</name>
    <name evidence="3" type="ORF">T4D_1458</name>
    <name evidence="2" type="ORF">T4D_15848</name>
</gene>